<evidence type="ECO:0000313" key="2">
    <source>
        <dbReference type="EMBL" id="CAH1421890.1"/>
    </source>
</evidence>
<protein>
    <submittedName>
        <fullName evidence="2">Uncharacterized protein</fullName>
    </submittedName>
</protein>
<evidence type="ECO:0000313" key="3">
    <source>
        <dbReference type="Proteomes" id="UP001157418"/>
    </source>
</evidence>
<feature type="compositionally biased region" description="Acidic residues" evidence="1">
    <location>
        <begin position="51"/>
        <end position="71"/>
    </location>
</feature>
<proteinExistence type="predicted"/>
<reference evidence="2 3" key="1">
    <citation type="submission" date="2022-01" db="EMBL/GenBank/DDBJ databases">
        <authorList>
            <person name="Xiong W."/>
            <person name="Schranz E."/>
        </authorList>
    </citation>
    <scope>NUCLEOTIDE SEQUENCE [LARGE SCALE GENOMIC DNA]</scope>
</reference>
<gene>
    <name evidence="2" type="ORF">LVIROSA_LOCUS9262</name>
</gene>
<accession>A0AAU9MIX0</accession>
<keyword evidence="3" id="KW-1185">Reference proteome</keyword>
<dbReference type="AlphaFoldDB" id="A0AAU9MIX0"/>
<comment type="caution">
    <text evidence="2">The sequence shown here is derived from an EMBL/GenBank/DDBJ whole genome shotgun (WGS) entry which is preliminary data.</text>
</comment>
<name>A0AAU9MIX0_9ASTR</name>
<feature type="region of interest" description="Disordered" evidence="1">
    <location>
        <begin position="43"/>
        <end position="77"/>
    </location>
</feature>
<dbReference type="Proteomes" id="UP001157418">
    <property type="component" value="Unassembled WGS sequence"/>
</dbReference>
<dbReference type="EMBL" id="CAKMRJ010001112">
    <property type="protein sequence ID" value="CAH1421890.1"/>
    <property type="molecule type" value="Genomic_DNA"/>
</dbReference>
<evidence type="ECO:0000256" key="1">
    <source>
        <dbReference type="SAM" id="MobiDB-lite"/>
    </source>
</evidence>
<sequence length="77" mass="8620">MYVVLWACGGCLVVEVKSGESFKVNIEGKYYCRISQASIGEIEKEKNTSSDVDEDTDDSSDDDEDSDEEEDTIKKEL</sequence>
<organism evidence="2 3">
    <name type="scientific">Lactuca virosa</name>
    <dbReference type="NCBI Taxonomy" id="75947"/>
    <lineage>
        <taxon>Eukaryota</taxon>
        <taxon>Viridiplantae</taxon>
        <taxon>Streptophyta</taxon>
        <taxon>Embryophyta</taxon>
        <taxon>Tracheophyta</taxon>
        <taxon>Spermatophyta</taxon>
        <taxon>Magnoliopsida</taxon>
        <taxon>eudicotyledons</taxon>
        <taxon>Gunneridae</taxon>
        <taxon>Pentapetalae</taxon>
        <taxon>asterids</taxon>
        <taxon>campanulids</taxon>
        <taxon>Asterales</taxon>
        <taxon>Asteraceae</taxon>
        <taxon>Cichorioideae</taxon>
        <taxon>Cichorieae</taxon>
        <taxon>Lactucinae</taxon>
        <taxon>Lactuca</taxon>
    </lineage>
</organism>